<dbReference type="EMBL" id="MU006241">
    <property type="protein sequence ID" value="KAF2820255.1"/>
    <property type="molecule type" value="Genomic_DNA"/>
</dbReference>
<keyword evidence="3" id="KW-1185">Reference proteome</keyword>
<dbReference type="AlphaFoldDB" id="A0A6A6ZJ25"/>
<accession>A0A6A6ZJ25</accession>
<evidence type="ECO:0000313" key="2">
    <source>
        <dbReference type="EMBL" id="KAF2820255.1"/>
    </source>
</evidence>
<proteinExistence type="predicted"/>
<evidence type="ECO:0000313" key="3">
    <source>
        <dbReference type="Proteomes" id="UP000799424"/>
    </source>
</evidence>
<name>A0A6A6ZJ25_9PLEO</name>
<keyword evidence="1" id="KW-0472">Membrane</keyword>
<feature type="transmembrane region" description="Helical" evidence="1">
    <location>
        <begin position="85"/>
        <end position="103"/>
    </location>
</feature>
<gene>
    <name evidence="2" type="ORF">CC86DRAFT_428838</name>
</gene>
<dbReference type="Proteomes" id="UP000799424">
    <property type="component" value="Unassembled WGS sequence"/>
</dbReference>
<dbReference type="OrthoDB" id="194358at2759"/>
<reference evidence="2" key="1">
    <citation type="journal article" date="2020" name="Stud. Mycol.">
        <title>101 Dothideomycetes genomes: a test case for predicting lifestyles and emergence of pathogens.</title>
        <authorList>
            <person name="Haridas S."/>
            <person name="Albert R."/>
            <person name="Binder M."/>
            <person name="Bloem J."/>
            <person name="Labutti K."/>
            <person name="Salamov A."/>
            <person name="Andreopoulos B."/>
            <person name="Baker S."/>
            <person name="Barry K."/>
            <person name="Bills G."/>
            <person name="Bluhm B."/>
            <person name="Cannon C."/>
            <person name="Castanera R."/>
            <person name="Culley D."/>
            <person name="Daum C."/>
            <person name="Ezra D."/>
            <person name="Gonzalez J."/>
            <person name="Henrissat B."/>
            <person name="Kuo A."/>
            <person name="Liang C."/>
            <person name="Lipzen A."/>
            <person name="Lutzoni F."/>
            <person name="Magnuson J."/>
            <person name="Mondo S."/>
            <person name="Nolan M."/>
            <person name="Ohm R."/>
            <person name="Pangilinan J."/>
            <person name="Park H.-J."/>
            <person name="Ramirez L."/>
            <person name="Alfaro M."/>
            <person name="Sun H."/>
            <person name="Tritt A."/>
            <person name="Yoshinaga Y."/>
            <person name="Zwiers L.-H."/>
            <person name="Turgeon B."/>
            <person name="Goodwin S."/>
            <person name="Spatafora J."/>
            <person name="Crous P."/>
            <person name="Grigoriev I."/>
        </authorList>
    </citation>
    <scope>NUCLEOTIDE SEQUENCE</scope>
    <source>
        <strain evidence="2">CBS 113818</strain>
    </source>
</reference>
<keyword evidence="1" id="KW-0812">Transmembrane</keyword>
<organism evidence="2 3">
    <name type="scientific">Ophiobolus disseminans</name>
    <dbReference type="NCBI Taxonomy" id="1469910"/>
    <lineage>
        <taxon>Eukaryota</taxon>
        <taxon>Fungi</taxon>
        <taxon>Dikarya</taxon>
        <taxon>Ascomycota</taxon>
        <taxon>Pezizomycotina</taxon>
        <taxon>Dothideomycetes</taxon>
        <taxon>Pleosporomycetidae</taxon>
        <taxon>Pleosporales</taxon>
        <taxon>Pleosporineae</taxon>
        <taxon>Phaeosphaeriaceae</taxon>
        <taxon>Ophiobolus</taxon>
    </lineage>
</organism>
<feature type="transmembrane region" description="Helical" evidence="1">
    <location>
        <begin position="115"/>
        <end position="132"/>
    </location>
</feature>
<evidence type="ECO:0000256" key="1">
    <source>
        <dbReference type="SAM" id="Phobius"/>
    </source>
</evidence>
<protein>
    <submittedName>
        <fullName evidence="2">Uncharacterized protein</fullName>
    </submittedName>
</protein>
<sequence>MWNGHEIIRLHGAPTIIQIVLAYQYGVFIAYTLRAALDFNILVDASSHQKAVKDVHYPDNVFSGAPNLIFNIPGLKLRDGELRTWAFVGIILQGTATAAPAIISHSTGVGLSSYGYVYYAIGTVTVCIRLALCSHIIKGSTSELELVANPADPSPLQIITL</sequence>
<keyword evidence="1" id="KW-1133">Transmembrane helix</keyword>